<reference evidence="1 2" key="1">
    <citation type="journal article" date="2015" name="Stand. Genomic Sci.">
        <title>Genomic Encyclopedia of Bacterial and Archaeal Type Strains, Phase III: the genomes of soil and plant-associated and newly described type strains.</title>
        <authorList>
            <person name="Whitman W.B."/>
            <person name="Woyke T."/>
            <person name="Klenk H.P."/>
            <person name="Zhou Y."/>
            <person name="Lilburn T.G."/>
            <person name="Beck B.J."/>
            <person name="De Vos P."/>
            <person name="Vandamme P."/>
            <person name="Eisen J.A."/>
            <person name="Garrity G."/>
            <person name="Hugenholtz P."/>
            <person name="Kyrpides N.C."/>
        </authorList>
    </citation>
    <scope>NUCLEOTIDE SEQUENCE [LARGE SCALE GENOMIC DNA]</scope>
    <source>
        <strain evidence="1 2">CV53</strain>
    </source>
</reference>
<gene>
    <name evidence="1" type="ORF">EV146_108255</name>
</gene>
<evidence type="ECO:0000313" key="2">
    <source>
        <dbReference type="Proteomes" id="UP000295689"/>
    </source>
</evidence>
<accession>A0A4R2BB43</accession>
<keyword evidence="2" id="KW-1185">Reference proteome</keyword>
<sequence length="46" mass="5686">MLMLTSLFRFKDEEIQTQSPKLPSVEPDIEEEYDYEDEIEDRHYLY</sequence>
<organism evidence="1 2">
    <name type="scientific">Mesobacillus foraminis</name>
    <dbReference type="NCBI Taxonomy" id="279826"/>
    <lineage>
        <taxon>Bacteria</taxon>
        <taxon>Bacillati</taxon>
        <taxon>Bacillota</taxon>
        <taxon>Bacilli</taxon>
        <taxon>Bacillales</taxon>
        <taxon>Bacillaceae</taxon>
        <taxon>Mesobacillus</taxon>
    </lineage>
</organism>
<comment type="caution">
    <text evidence="1">The sequence shown here is derived from an EMBL/GenBank/DDBJ whole genome shotgun (WGS) entry which is preliminary data.</text>
</comment>
<dbReference type="Proteomes" id="UP000295689">
    <property type="component" value="Unassembled WGS sequence"/>
</dbReference>
<dbReference type="EMBL" id="SLVV01000008">
    <property type="protein sequence ID" value="TCN24141.1"/>
    <property type="molecule type" value="Genomic_DNA"/>
</dbReference>
<protein>
    <submittedName>
        <fullName evidence="1">Uncharacterized protein</fullName>
    </submittedName>
</protein>
<proteinExistence type="predicted"/>
<dbReference type="AlphaFoldDB" id="A0A4R2BB43"/>
<evidence type="ECO:0000313" key="1">
    <source>
        <dbReference type="EMBL" id="TCN24141.1"/>
    </source>
</evidence>
<name>A0A4R2BB43_9BACI</name>
<dbReference type="RefSeq" id="WP_158287116.1">
    <property type="nucleotide sequence ID" value="NZ_JABUHM010000007.1"/>
</dbReference>